<dbReference type="Proteomes" id="UP001497623">
    <property type="component" value="Unassembled WGS sequence"/>
</dbReference>
<proteinExistence type="predicted"/>
<evidence type="ECO:0008006" key="6">
    <source>
        <dbReference type="Google" id="ProtNLM"/>
    </source>
</evidence>
<dbReference type="GO" id="GO:0031012">
    <property type="term" value="C:extracellular matrix"/>
    <property type="evidence" value="ECO:0007669"/>
    <property type="project" value="TreeGrafter"/>
</dbReference>
<organism evidence="4 5">
    <name type="scientific">Meganyctiphanes norvegica</name>
    <name type="common">Northern krill</name>
    <name type="synonym">Thysanopoda norvegica</name>
    <dbReference type="NCBI Taxonomy" id="48144"/>
    <lineage>
        <taxon>Eukaryota</taxon>
        <taxon>Metazoa</taxon>
        <taxon>Ecdysozoa</taxon>
        <taxon>Arthropoda</taxon>
        <taxon>Crustacea</taxon>
        <taxon>Multicrustacea</taxon>
        <taxon>Malacostraca</taxon>
        <taxon>Eumalacostraca</taxon>
        <taxon>Eucarida</taxon>
        <taxon>Euphausiacea</taxon>
        <taxon>Euphausiidae</taxon>
        <taxon>Meganyctiphanes</taxon>
    </lineage>
</organism>
<sequence>MKPQPSYSAPQPSYQEPEKEEGMPFDFGYEVEDHYKGLDFDHNSNSDGKVVTGEYRVLLPDGRTQIVTYTADHYNGYQAEVTYEGEAQYPETEAYQAPAQSYKQPEPKYEAPEPVYQPAPTYQPAPKYQPAPAPTYQRPEPTYGPPTPYYR</sequence>
<name>A0AAV2PT44_MEGNR</name>
<keyword evidence="1 2" id="KW-0193">Cuticle</keyword>
<dbReference type="InterPro" id="IPR051217">
    <property type="entry name" value="Insect_Cuticle_Struc_Prot"/>
</dbReference>
<dbReference type="PRINTS" id="PR00947">
    <property type="entry name" value="CUTICLE"/>
</dbReference>
<accession>A0AAV2PT44</accession>
<feature type="compositionally biased region" description="Pro residues" evidence="3">
    <location>
        <begin position="115"/>
        <end position="133"/>
    </location>
</feature>
<dbReference type="EMBL" id="CAXKWB010001439">
    <property type="protein sequence ID" value="CAL4064358.1"/>
    <property type="molecule type" value="Genomic_DNA"/>
</dbReference>
<evidence type="ECO:0000256" key="3">
    <source>
        <dbReference type="SAM" id="MobiDB-lite"/>
    </source>
</evidence>
<feature type="non-terminal residue" evidence="4">
    <location>
        <position position="151"/>
    </location>
</feature>
<feature type="compositionally biased region" description="Low complexity" evidence="3">
    <location>
        <begin position="1"/>
        <end position="15"/>
    </location>
</feature>
<evidence type="ECO:0000313" key="5">
    <source>
        <dbReference type="Proteomes" id="UP001497623"/>
    </source>
</evidence>
<reference evidence="4 5" key="1">
    <citation type="submission" date="2024-05" db="EMBL/GenBank/DDBJ databases">
        <authorList>
            <person name="Wallberg A."/>
        </authorList>
    </citation>
    <scope>NUCLEOTIDE SEQUENCE [LARGE SCALE GENOMIC DNA]</scope>
</reference>
<dbReference type="AlphaFoldDB" id="A0AAV2PT44"/>
<feature type="compositionally biased region" description="Pro residues" evidence="3">
    <location>
        <begin position="142"/>
        <end position="151"/>
    </location>
</feature>
<dbReference type="PANTHER" id="PTHR12236">
    <property type="entry name" value="STRUCTURAL CONTITUENT OF CUTICLE"/>
    <property type="match status" value="1"/>
</dbReference>
<feature type="region of interest" description="Disordered" evidence="3">
    <location>
        <begin position="91"/>
        <end position="151"/>
    </location>
</feature>
<protein>
    <recommendedName>
        <fullName evidence="6">Cuticle protein</fullName>
    </recommendedName>
</protein>
<dbReference type="GO" id="GO:0005615">
    <property type="term" value="C:extracellular space"/>
    <property type="evidence" value="ECO:0007669"/>
    <property type="project" value="TreeGrafter"/>
</dbReference>
<feature type="region of interest" description="Disordered" evidence="3">
    <location>
        <begin position="1"/>
        <end position="25"/>
    </location>
</feature>
<comment type="caution">
    <text evidence="4">The sequence shown here is derived from an EMBL/GenBank/DDBJ whole genome shotgun (WGS) entry which is preliminary data.</text>
</comment>
<dbReference type="PROSITE" id="PS00233">
    <property type="entry name" value="CHIT_BIND_RR_1"/>
    <property type="match status" value="1"/>
</dbReference>
<dbReference type="InterPro" id="IPR000618">
    <property type="entry name" value="Insect_cuticle"/>
</dbReference>
<keyword evidence="5" id="KW-1185">Reference proteome</keyword>
<dbReference type="PROSITE" id="PS51155">
    <property type="entry name" value="CHIT_BIND_RR_2"/>
    <property type="match status" value="1"/>
</dbReference>
<evidence type="ECO:0000256" key="1">
    <source>
        <dbReference type="ARBA" id="ARBA00022460"/>
    </source>
</evidence>
<dbReference type="Pfam" id="PF00379">
    <property type="entry name" value="Chitin_bind_4"/>
    <property type="match status" value="1"/>
</dbReference>
<dbReference type="GO" id="GO:0042302">
    <property type="term" value="F:structural constituent of cuticle"/>
    <property type="evidence" value="ECO:0007669"/>
    <property type="project" value="UniProtKB-UniRule"/>
</dbReference>
<dbReference type="InterPro" id="IPR031311">
    <property type="entry name" value="CHIT_BIND_RR_consensus"/>
</dbReference>
<dbReference type="PANTHER" id="PTHR12236:SF79">
    <property type="entry name" value="CUTICULAR PROTEIN 50CB-RELATED"/>
    <property type="match status" value="1"/>
</dbReference>
<evidence type="ECO:0000256" key="2">
    <source>
        <dbReference type="PROSITE-ProRule" id="PRU00497"/>
    </source>
</evidence>
<gene>
    <name evidence="4" type="ORF">MNOR_LOCUS4007</name>
</gene>
<evidence type="ECO:0000313" key="4">
    <source>
        <dbReference type="EMBL" id="CAL4064358.1"/>
    </source>
</evidence>